<name>A0AAJ7N8L0_9HYME</name>
<proteinExistence type="predicted"/>
<keyword evidence="5" id="KW-1185">Reference proteome</keyword>
<evidence type="ECO:0000256" key="1">
    <source>
        <dbReference type="ARBA" id="ARBA00022614"/>
    </source>
</evidence>
<dbReference type="InterPro" id="IPR032675">
    <property type="entry name" value="LRR_dom_sf"/>
</dbReference>
<dbReference type="RefSeq" id="XP_017883012.1">
    <property type="nucleotide sequence ID" value="XM_018027523.2"/>
</dbReference>
<dbReference type="GeneID" id="108626705"/>
<keyword evidence="2 4" id="KW-0732">Signal</keyword>
<dbReference type="InterPro" id="IPR001611">
    <property type="entry name" value="Leu-rich_rpt"/>
</dbReference>
<dbReference type="Pfam" id="PF13306">
    <property type="entry name" value="LRR_5"/>
    <property type="match status" value="1"/>
</dbReference>
<accession>A0AAJ7N8L0</accession>
<evidence type="ECO:0000256" key="2">
    <source>
        <dbReference type="ARBA" id="ARBA00022729"/>
    </source>
</evidence>
<dbReference type="InterPro" id="IPR003591">
    <property type="entry name" value="Leu-rich_rpt_typical-subtyp"/>
</dbReference>
<feature type="chain" id="PRO_5042489641" evidence="4">
    <location>
        <begin position="21"/>
        <end position="436"/>
    </location>
</feature>
<dbReference type="AlphaFoldDB" id="A0AAJ7N8L0"/>
<evidence type="ECO:0000313" key="5">
    <source>
        <dbReference type="Proteomes" id="UP000694925"/>
    </source>
</evidence>
<dbReference type="Gene3D" id="3.80.10.10">
    <property type="entry name" value="Ribonuclease Inhibitor"/>
    <property type="match status" value="4"/>
</dbReference>
<dbReference type="InterPro" id="IPR050328">
    <property type="entry name" value="Dev_Immune_Receptor"/>
</dbReference>
<keyword evidence="3" id="KW-0677">Repeat</keyword>
<dbReference type="InterPro" id="IPR026906">
    <property type="entry name" value="LRR_5"/>
</dbReference>
<dbReference type="SMART" id="SM00369">
    <property type="entry name" value="LRR_TYP"/>
    <property type="match status" value="5"/>
</dbReference>
<sequence>MMMYYNFIILIVVSIAGSSGLPSVSLNTYPITDFDELIIDKKLSVKCGNTDYINLSKSQLYEIPKDLVKSDTIKSIFLRENKISEVHKDVFKNAPNLECVDLTQNRIMLNQLKIQHDRLKTLILDNQQSSETVDMSSNEIDYLVDSKAALPNLRTLSLRGASDISEHNLNFLVNAVPNLEIIYLSGSNLRFNHNISAYFPRLKRVYLDHTKSDFISIDNYGSVEELYLDNISFRYFFLDSQVTTLKTLSLSNCSLSHPTKFSLPLLKSLDLSRNEFSNINADLFQNMSNLENLNLGYNQLQEVPYLVYLNHLKQLSLNYNYITEFINMNMPNSLRVLSLKGNGITTIDKLAFSNLYQLQALDLSENQIQSLPDGWDESLQMLGHLNLRMNKFLNIQSMMIKYLPNLEEFYVKGNNFDSIDANSLQQLPNKCIVYTF</sequence>
<dbReference type="Proteomes" id="UP000694925">
    <property type="component" value="Unplaced"/>
</dbReference>
<keyword evidence="1" id="KW-0433">Leucine-rich repeat</keyword>
<dbReference type="Pfam" id="PF13855">
    <property type="entry name" value="LRR_8"/>
    <property type="match status" value="2"/>
</dbReference>
<dbReference type="SUPFAM" id="SSF52058">
    <property type="entry name" value="L domain-like"/>
    <property type="match status" value="1"/>
</dbReference>
<dbReference type="GO" id="GO:0005615">
    <property type="term" value="C:extracellular space"/>
    <property type="evidence" value="ECO:0007669"/>
    <property type="project" value="TreeGrafter"/>
</dbReference>
<protein>
    <submittedName>
        <fullName evidence="6">Chaoptin-like</fullName>
    </submittedName>
</protein>
<evidence type="ECO:0000313" key="6">
    <source>
        <dbReference type="RefSeq" id="XP_017883012.1"/>
    </source>
</evidence>
<dbReference type="KEGG" id="ccal:108626705"/>
<reference evidence="6" key="1">
    <citation type="submission" date="2025-08" db="UniProtKB">
        <authorList>
            <consortium name="RefSeq"/>
        </authorList>
    </citation>
    <scope>IDENTIFICATION</scope>
    <source>
        <tissue evidence="6">Whole body</tissue>
    </source>
</reference>
<evidence type="ECO:0000256" key="3">
    <source>
        <dbReference type="ARBA" id="ARBA00022737"/>
    </source>
</evidence>
<feature type="signal peptide" evidence="4">
    <location>
        <begin position="1"/>
        <end position="20"/>
    </location>
</feature>
<evidence type="ECO:0000256" key="4">
    <source>
        <dbReference type="SAM" id="SignalP"/>
    </source>
</evidence>
<dbReference type="PRINTS" id="PR00019">
    <property type="entry name" value="LEURICHRPT"/>
</dbReference>
<dbReference type="PROSITE" id="PS51450">
    <property type="entry name" value="LRR"/>
    <property type="match status" value="3"/>
</dbReference>
<dbReference type="GO" id="GO:0031012">
    <property type="term" value="C:extracellular matrix"/>
    <property type="evidence" value="ECO:0007669"/>
    <property type="project" value="TreeGrafter"/>
</dbReference>
<organism evidence="5 6">
    <name type="scientific">Ceratina calcarata</name>
    <dbReference type="NCBI Taxonomy" id="156304"/>
    <lineage>
        <taxon>Eukaryota</taxon>
        <taxon>Metazoa</taxon>
        <taxon>Ecdysozoa</taxon>
        <taxon>Arthropoda</taxon>
        <taxon>Hexapoda</taxon>
        <taxon>Insecta</taxon>
        <taxon>Pterygota</taxon>
        <taxon>Neoptera</taxon>
        <taxon>Endopterygota</taxon>
        <taxon>Hymenoptera</taxon>
        <taxon>Apocrita</taxon>
        <taxon>Aculeata</taxon>
        <taxon>Apoidea</taxon>
        <taxon>Anthophila</taxon>
        <taxon>Apidae</taxon>
        <taxon>Ceratina</taxon>
        <taxon>Zadontomerus</taxon>
    </lineage>
</organism>
<gene>
    <name evidence="6" type="primary">LOC108626705</name>
</gene>
<dbReference type="Pfam" id="PF00560">
    <property type="entry name" value="LRR_1"/>
    <property type="match status" value="1"/>
</dbReference>
<dbReference type="PANTHER" id="PTHR24373">
    <property type="entry name" value="SLIT RELATED LEUCINE-RICH REPEAT NEURONAL PROTEIN"/>
    <property type="match status" value="1"/>
</dbReference>
<dbReference type="PANTHER" id="PTHR24373:SF275">
    <property type="entry name" value="TIR DOMAIN-CONTAINING PROTEIN"/>
    <property type="match status" value="1"/>
</dbReference>